<name>A0A8J6B668_ELECQ</name>
<protein>
    <submittedName>
        <fullName evidence="2">Uncharacterized protein</fullName>
    </submittedName>
</protein>
<accession>A0A8J6B668</accession>
<keyword evidence="3" id="KW-1185">Reference proteome</keyword>
<comment type="caution">
    <text evidence="2">The sequence shown here is derived from an EMBL/GenBank/DDBJ whole genome shotgun (WGS) entry which is preliminary data.</text>
</comment>
<dbReference type="EMBL" id="WNTK01003851">
    <property type="protein sequence ID" value="KAG9464822.1"/>
    <property type="molecule type" value="Genomic_DNA"/>
</dbReference>
<evidence type="ECO:0000256" key="1">
    <source>
        <dbReference type="SAM" id="MobiDB-lite"/>
    </source>
</evidence>
<reference evidence="2" key="1">
    <citation type="thesis" date="2020" institute="ProQuest LLC" country="789 East Eisenhower Parkway, Ann Arbor, MI, USA">
        <title>Comparative Genomics and Chromosome Evolution.</title>
        <authorList>
            <person name="Mudd A.B."/>
        </authorList>
    </citation>
    <scope>NUCLEOTIDE SEQUENCE</scope>
    <source>
        <strain evidence="2">HN-11 Male</strain>
        <tissue evidence="2">Kidney and liver</tissue>
    </source>
</reference>
<organism evidence="2 3">
    <name type="scientific">Eleutherodactylus coqui</name>
    <name type="common">Puerto Rican coqui</name>
    <dbReference type="NCBI Taxonomy" id="57060"/>
    <lineage>
        <taxon>Eukaryota</taxon>
        <taxon>Metazoa</taxon>
        <taxon>Chordata</taxon>
        <taxon>Craniata</taxon>
        <taxon>Vertebrata</taxon>
        <taxon>Euteleostomi</taxon>
        <taxon>Amphibia</taxon>
        <taxon>Batrachia</taxon>
        <taxon>Anura</taxon>
        <taxon>Neobatrachia</taxon>
        <taxon>Hyloidea</taxon>
        <taxon>Eleutherodactylidae</taxon>
        <taxon>Eleutherodactylinae</taxon>
        <taxon>Eleutherodactylus</taxon>
        <taxon>Eleutherodactylus</taxon>
    </lineage>
</organism>
<proteinExistence type="predicted"/>
<evidence type="ECO:0000313" key="2">
    <source>
        <dbReference type="EMBL" id="KAG9464822.1"/>
    </source>
</evidence>
<dbReference type="Proteomes" id="UP000770717">
    <property type="component" value="Unassembled WGS sequence"/>
</dbReference>
<feature type="region of interest" description="Disordered" evidence="1">
    <location>
        <begin position="16"/>
        <end position="48"/>
    </location>
</feature>
<gene>
    <name evidence="2" type="ORF">GDO78_019337</name>
</gene>
<evidence type="ECO:0000313" key="3">
    <source>
        <dbReference type="Proteomes" id="UP000770717"/>
    </source>
</evidence>
<dbReference type="AlphaFoldDB" id="A0A8J6B668"/>
<sequence>MISHNVCNVSEITATSRPSTSWSSSSCPPVSPSPSSSSGSHKSPVSGSCKTVSGSVMLHSSSMCLIFLDSSSFCISSFWIRVEVKSDSSFSCLEISLRTLFSRSSSRLLMSLHRAVTLSDFSTAFS</sequence>